<evidence type="ECO:0000313" key="5">
    <source>
        <dbReference type="EMBL" id="SFB83140.1"/>
    </source>
</evidence>
<dbReference type="PANTHER" id="PTHR36837">
    <property type="entry name" value="POLY(3-HYDROXYALKANOATE) POLYMERASE SUBUNIT PHAC"/>
    <property type="match status" value="1"/>
</dbReference>
<dbReference type="PANTHER" id="PTHR36837:SF5">
    <property type="entry name" value="POLY-3-HYDROXYBUTYRATE SYNTHASE"/>
    <property type="match status" value="1"/>
</dbReference>
<evidence type="ECO:0000259" key="4">
    <source>
        <dbReference type="Pfam" id="PF07167"/>
    </source>
</evidence>
<dbReference type="AlphaFoldDB" id="A0A1I1EDV8"/>
<keyword evidence="1" id="KW-0808">Transferase</keyword>
<dbReference type="GO" id="GO:0042619">
    <property type="term" value="P:poly-hydroxybutyrate biosynthetic process"/>
    <property type="evidence" value="ECO:0007669"/>
    <property type="project" value="InterPro"/>
</dbReference>
<dbReference type="STRING" id="1164594.SAMN05216204_10223"/>
<evidence type="ECO:0000256" key="2">
    <source>
        <dbReference type="ARBA" id="ARBA00023315"/>
    </source>
</evidence>
<dbReference type="GO" id="GO:0016746">
    <property type="term" value="F:acyltransferase activity"/>
    <property type="evidence" value="ECO:0007669"/>
    <property type="project" value="UniProtKB-KW"/>
</dbReference>
<keyword evidence="6" id="KW-1185">Reference proteome</keyword>
<feature type="region of interest" description="Disordered" evidence="3">
    <location>
        <begin position="1"/>
        <end position="33"/>
    </location>
</feature>
<dbReference type="InterPro" id="IPR051321">
    <property type="entry name" value="PHA/PHB_synthase"/>
</dbReference>
<proteinExistence type="predicted"/>
<feature type="domain" description="Poly-beta-hydroxybutyrate polymerase N-terminal" evidence="4">
    <location>
        <begin position="34"/>
        <end position="160"/>
    </location>
</feature>
<sequence length="256" mass="27742">MKQPGPGLPAAAARVAPRHPQRARHVAPPRRRRHHADVATFVAGQLLDCVAPSNFVLTNPVVQQASIARGGMNLVNGTGRALAGAWRSAAGDADQPGYRPGVEVACTPDQVVLRNRFIELIRHDPATPQVHAAPLLVVPAWIMKHYILDLSPHNSLVRYLVGHGHSVYYIDPDRWQREAPLHEGSWWPACEAWLAQRAGPWDPGARSGSRTGAGAGELCDGTLGHARAGRRNRPDSTRPAPPGRPACGYRSCRRCS</sequence>
<protein>
    <submittedName>
        <fullName evidence="5">Poly-beta-hydroxybutyrate polymerase (PhaC) N-terminus</fullName>
    </submittedName>
</protein>
<evidence type="ECO:0000256" key="1">
    <source>
        <dbReference type="ARBA" id="ARBA00022679"/>
    </source>
</evidence>
<evidence type="ECO:0000313" key="6">
    <source>
        <dbReference type="Proteomes" id="UP000198639"/>
    </source>
</evidence>
<keyword evidence="2" id="KW-0012">Acyltransferase</keyword>
<gene>
    <name evidence="5" type="ORF">SAMN05216204_10223</name>
</gene>
<reference evidence="6" key="1">
    <citation type="submission" date="2016-10" db="EMBL/GenBank/DDBJ databases">
        <authorList>
            <person name="Varghese N."/>
            <person name="Submissions S."/>
        </authorList>
    </citation>
    <scope>NUCLEOTIDE SEQUENCE [LARGE SCALE GENOMIC DNA]</scope>
    <source>
        <strain evidence="6">CGMCC 1.12041</strain>
    </source>
</reference>
<evidence type="ECO:0000256" key="3">
    <source>
        <dbReference type="SAM" id="MobiDB-lite"/>
    </source>
</evidence>
<name>A0A1I1EDV8_9BURK</name>
<organism evidence="5 6">
    <name type="scientific">Massilia yuzhufengensis</name>
    <dbReference type="NCBI Taxonomy" id="1164594"/>
    <lineage>
        <taxon>Bacteria</taxon>
        <taxon>Pseudomonadati</taxon>
        <taxon>Pseudomonadota</taxon>
        <taxon>Betaproteobacteria</taxon>
        <taxon>Burkholderiales</taxon>
        <taxon>Oxalobacteraceae</taxon>
        <taxon>Telluria group</taxon>
        <taxon>Massilia</taxon>
    </lineage>
</organism>
<dbReference type="Pfam" id="PF07167">
    <property type="entry name" value="PhaC_N"/>
    <property type="match status" value="1"/>
</dbReference>
<feature type="region of interest" description="Disordered" evidence="3">
    <location>
        <begin position="201"/>
        <end position="247"/>
    </location>
</feature>
<accession>A0A1I1EDV8</accession>
<feature type="compositionally biased region" description="Low complexity" evidence="3">
    <location>
        <begin position="1"/>
        <end position="15"/>
    </location>
</feature>
<dbReference type="EMBL" id="FOLD01000002">
    <property type="protein sequence ID" value="SFB83140.1"/>
    <property type="molecule type" value="Genomic_DNA"/>
</dbReference>
<dbReference type="Proteomes" id="UP000198639">
    <property type="component" value="Unassembled WGS sequence"/>
</dbReference>
<feature type="compositionally biased region" description="Basic residues" evidence="3">
    <location>
        <begin position="16"/>
        <end position="33"/>
    </location>
</feature>
<dbReference type="InterPro" id="IPR010941">
    <property type="entry name" value="PhaC_N"/>
</dbReference>